<evidence type="ECO:0000313" key="1">
    <source>
        <dbReference type="EMBL" id="MBK8523281.1"/>
    </source>
</evidence>
<evidence type="ECO:0000313" key="2">
    <source>
        <dbReference type="Proteomes" id="UP000886689"/>
    </source>
</evidence>
<proteinExistence type="predicted"/>
<dbReference type="AlphaFoldDB" id="A0A9D7K2I4"/>
<reference evidence="1" key="1">
    <citation type="submission" date="2020-10" db="EMBL/GenBank/DDBJ databases">
        <title>Connecting structure to function with the recovery of over 1000 high-quality activated sludge metagenome-assembled genomes encoding full-length rRNA genes using long-read sequencing.</title>
        <authorList>
            <person name="Singleton C.M."/>
            <person name="Petriglieri F."/>
            <person name="Kristensen J.M."/>
            <person name="Kirkegaard R.H."/>
            <person name="Michaelsen T.Y."/>
            <person name="Andersen M.H."/>
            <person name="Karst S.M."/>
            <person name="Dueholm M.S."/>
            <person name="Nielsen P.H."/>
            <person name="Albertsen M."/>
        </authorList>
    </citation>
    <scope>NUCLEOTIDE SEQUENCE</scope>
    <source>
        <strain evidence="1">Hirt_18-Q3-R61-65_BATAC.395</strain>
    </source>
</reference>
<sequence length="192" mass="21863">MCATYFVQVSARYYSVFEPETAGVIRAILDLGHEVGLHFDPEVCYHQAVPEFEERLRFEAEVLGEITGTTIRVFSLHNPTTIVGTALDQPFHSGLMNASASVLRSSFTYCSDSNGLWRFRPLDEVVADPEVTSLYTLTHPEWWQENETPPRENLRCIEGRAEFCLRHYDDLLSSIPDRTLGSFAELESLDRK</sequence>
<dbReference type="EMBL" id="JADJUC010000003">
    <property type="protein sequence ID" value="MBK8523281.1"/>
    <property type="molecule type" value="Genomic_DNA"/>
</dbReference>
<name>A0A9D7K2I4_9PROT</name>
<accession>A0A9D7K2I4</accession>
<protein>
    <submittedName>
        <fullName evidence="1">Uncharacterized protein</fullName>
    </submittedName>
</protein>
<dbReference type="Proteomes" id="UP000886689">
    <property type="component" value="Unassembled WGS sequence"/>
</dbReference>
<gene>
    <name evidence="1" type="ORF">IPL58_03630</name>
</gene>
<comment type="caution">
    <text evidence="1">The sequence shown here is derived from an EMBL/GenBank/DDBJ whole genome shotgun (WGS) entry which is preliminary data.</text>
</comment>
<organism evidence="1 2">
    <name type="scientific">Candidatus Proximibacter danicus</name>
    <dbReference type="NCBI Taxonomy" id="2954365"/>
    <lineage>
        <taxon>Bacteria</taxon>
        <taxon>Pseudomonadati</taxon>
        <taxon>Pseudomonadota</taxon>
        <taxon>Betaproteobacteria</taxon>
        <taxon>Candidatus Proximibacter</taxon>
    </lineage>
</organism>